<evidence type="ECO:0000313" key="3">
    <source>
        <dbReference type="Proteomes" id="UP000499080"/>
    </source>
</evidence>
<protein>
    <submittedName>
        <fullName evidence="2">Uncharacterized protein</fullName>
    </submittedName>
</protein>
<reference evidence="2 3" key="1">
    <citation type="journal article" date="2019" name="Sci. Rep.">
        <title>Orb-weaving spider Araneus ventricosus genome elucidates the spidroin gene catalogue.</title>
        <authorList>
            <person name="Kono N."/>
            <person name="Nakamura H."/>
            <person name="Ohtoshi R."/>
            <person name="Moran D.A.P."/>
            <person name="Shinohara A."/>
            <person name="Yoshida Y."/>
            <person name="Fujiwara M."/>
            <person name="Mori M."/>
            <person name="Tomita M."/>
            <person name="Arakawa K."/>
        </authorList>
    </citation>
    <scope>NUCLEOTIDE SEQUENCE [LARGE SCALE GENOMIC DNA]</scope>
</reference>
<accession>A0A4Y2WP14</accession>
<feature type="compositionally biased region" description="Basic residues" evidence="1">
    <location>
        <begin position="121"/>
        <end position="132"/>
    </location>
</feature>
<feature type="compositionally biased region" description="Basic and acidic residues" evidence="1">
    <location>
        <begin position="133"/>
        <end position="145"/>
    </location>
</feature>
<dbReference type="EMBL" id="BGPR01063186">
    <property type="protein sequence ID" value="GBO38456.1"/>
    <property type="molecule type" value="Genomic_DNA"/>
</dbReference>
<evidence type="ECO:0000313" key="2">
    <source>
        <dbReference type="EMBL" id="GBO38456.1"/>
    </source>
</evidence>
<proteinExistence type="predicted"/>
<evidence type="ECO:0000256" key="1">
    <source>
        <dbReference type="SAM" id="MobiDB-lite"/>
    </source>
</evidence>
<dbReference type="AlphaFoldDB" id="A0A4Y2WP14"/>
<organism evidence="2 3">
    <name type="scientific">Araneus ventricosus</name>
    <name type="common">Orbweaver spider</name>
    <name type="synonym">Epeira ventricosa</name>
    <dbReference type="NCBI Taxonomy" id="182803"/>
    <lineage>
        <taxon>Eukaryota</taxon>
        <taxon>Metazoa</taxon>
        <taxon>Ecdysozoa</taxon>
        <taxon>Arthropoda</taxon>
        <taxon>Chelicerata</taxon>
        <taxon>Arachnida</taxon>
        <taxon>Araneae</taxon>
        <taxon>Araneomorphae</taxon>
        <taxon>Entelegynae</taxon>
        <taxon>Araneoidea</taxon>
        <taxon>Araneidae</taxon>
        <taxon>Araneus</taxon>
    </lineage>
</organism>
<keyword evidence="3" id="KW-1185">Reference proteome</keyword>
<gene>
    <name evidence="2" type="ORF">AVEN_177812_1</name>
</gene>
<sequence length="145" mass="17010">MIVPNILTLGLPVCPVEDQHTDIHTSPLLLAEIFKLTLRREQYWTGEFGRNASDKRRQWRFFAQVLEELAWYFDTLGGPQNLFDVHFSAKPTPNLRHRVEGPQNDFAPVASYCQNPPLTSRNKRVPLVRKRNRETERNKRDTRVK</sequence>
<feature type="region of interest" description="Disordered" evidence="1">
    <location>
        <begin position="115"/>
        <end position="145"/>
    </location>
</feature>
<dbReference type="Proteomes" id="UP000499080">
    <property type="component" value="Unassembled WGS sequence"/>
</dbReference>
<comment type="caution">
    <text evidence="2">The sequence shown here is derived from an EMBL/GenBank/DDBJ whole genome shotgun (WGS) entry which is preliminary data.</text>
</comment>
<name>A0A4Y2WP14_ARAVE</name>